<accession>A0ABV3XRB1</accession>
<evidence type="ECO:0000256" key="3">
    <source>
        <dbReference type="PROSITE-ProRule" id="PRU00339"/>
    </source>
</evidence>
<keyword evidence="4" id="KW-0732">Signal</keyword>
<dbReference type="PANTHER" id="PTHR44858:SF17">
    <property type="match status" value="1"/>
</dbReference>
<dbReference type="InterPro" id="IPR050498">
    <property type="entry name" value="Ycf3"/>
</dbReference>
<evidence type="ECO:0000256" key="2">
    <source>
        <dbReference type="ARBA" id="ARBA00022803"/>
    </source>
</evidence>
<feature type="repeat" description="TPR" evidence="3">
    <location>
        <begin position="402"/>
        <end position="435"/>
    </location>
</feature>
<feature type="signal peptide" evidence="4">
    <location>
        <begin position="1"/>
        <end position="27"/>
    </location>
</feature>
<evidence type="ECO:0000313" key="5">
    <source>
        <dbReference type="EMBL" id="MEX5727866.1"/>
    </source>
</evidence>
<dbReference type="Gene3D" id="1.25.40.10">
    <property type="entry name" value="Tetratricopeptide repeat domain"/>
    <property type="match status" value="4"/>
</dbReference>
<dbReference type="SUPFAM" id="SSF48452">
    <property type="entry name" value="TPR-like"/>
    <property type="match status" value="3"/>
</dbReference>
<name>A0ABV3XRB1_9RHOB</name>
<keyword evidence="6" id="KW-1185">Reference proteome</keyword>
<feature type="repeat" description="TPR" evidence="3">
    <location>
        <begin position="471"/>
        <end position="504"/>
    </location>
</feature>
<feature type="chain" id="PRO_5045454340" evidence="4">
    <location>
        <begin position="28"/>
        <end position="570"/>
    </location>
</feature>
<reference evidence="5 6" key="1">
    <citation type="submission" date="2024-06" db="EMBL/GenBank/DDBJ databases">
        <title>Genome of Rhodovulum iodosum, a marine photoferrotroph.</title>
        <authorList>
            <person name="Bianchini G."/>
            <person name="Nikeleit V."/>
            <person name="Kappler A."/>
            <person name="Bryce C."/>
            <person name="Sanchez-Baracaldo P."/>
        </authorList>
    </citation>
    <scope>NUCLEOTIDE SEQUENCE [LARGE SCALE GENOMIC DNA]</scope>
    <source>
        <strain evidence="5 6">UT/N1</strain>
    </source>
</reference>
<dbReference type="Pfam" id="PF13432">
    <property type="entry name" value="TPR_16"/>
    <property type="match status" value="3"/>
</dbReference>
<dbReference type="PROSITE" id="PS50005">
    <property type="entry name" value="TPR"/>
    <property type="match status" value="2"/>
</dbReference>
<evidence type="ECO:0000256" key="1">
    <source>
        <dbReference type="ARBA" id="ARBA00022737"/>
    </source>
</evidence>
<evidence type="ECO:0000313" key="6">
    <source>
        <dbReference type="Proteomes" id="UP001560019"/>
    </source>
</evidence>
<protein>
    <submittedName>
        <fullName evidence="5">Tetratricopeptide (TPR) repeat protein</fullName>
    </submittedName>
</protein>
<dbReference type="Proteomes" id="UP001560019">
    <property type="component" value="Unassembled WGS sequence"/>
</dbReference>
<keyword evidence="1" id="KW-0677">Repeat</keyword>
<evidence type="ECO:0000256" key="4">
    <source>
        <dbReference type="SAM" id="SignalP"/>
    </source>
</evidence>
<dbReference type="PANTHER" id="PTHR44858">
    <property type="entry name" value="TETRATRICOPEPTIDE REPEAT PROTEIN 6"/>
    <property type="match status" value="1"/>
</dbReference>
<dbReference type="InterPro" id="IPR011990">
    <property type="entry name" value="TPR-like_helical_dom_sf"/>
</dbReference>
<comment type="caution">
    <text evidence="5">The sequence shown here is derived from an EMBL/GenBank/DDBJ whole genome shotgun (WGS) entry which is preliminary data.</text>
</comment>
<dbReference type="InterPro" id="IPR019734">
    <property type="entry name" value="TPR_rpt"/>
</dbReference>
<organism evidence="5 6">
    <name type="scientific">Rhodovulum iodosum</name>
    <dbReference type="NCBI Taxonomy" id="68291"/>
    <lineage>
        <taxon>Bacteria</taxon>
        <taxon>Pseudomonadati</taxon>
        <taxon>Pseudomonadota</taxon>
        <taxon>Alphaproteobacteria</taxon>
        <taxon>Rhodobacterales</taxon>
        <taxon>Paracoccaceae</taxon>
        <taxon>Rhodovulum</taxon>
    </lineage>
</organism>
<proteinExistence type="predicted"/>
<sequence length="570" mass="62438">MPAFRRPRPLAALALTAALAAALPVKAQEAGLAGAYLAARQASMTSDYREAATYYARALAADPANPRLMENALTAFVGLGDVASAIPVARRLQSAGQDNQIAHMVLLADQVERGAFAQAIDDIEAGRSAGPLLDGLMLAWGHLGLGRMSEALEAFDAAAETDWLKSFGLYHKALALAMVGDFEGADAIFSGEAGGQVQATRRGVIAHAAILSQLERNEDAIAAIDAVFGPDADPGIVDLRRRLAEGETLRFDMIETPREGAAEVFYTLASALSGDAVDSYTLIYSRLAEYLAPDNTDAMLMSAALLESQRQYVLASETYSRVPEDDPAYYAAVLGQAEALRESGDADAAIEVLRALAETHPDIAVVHVTLGDTLRRLERFEEARQAYDNAIALLGEPERRQWIVYYARGIVNERIDRWEAAEADFRKALELEPDQPQVLNYLGYSYVEMQTNLDEALDMIERAVEARPNDGYITDSLGWVLYRLGRYREAVPQMERAAELEPVDPIVNDHLGDVYWAVGRQLEARFQWRRALSFDPEKDEAERIRRKLEVGLDAVLEEEGAPPLEPLNDG</sequence>
<gene>
    <name evidence="5" type="ORF">Ga0609869_001219</name>
</gene>
<dbReference type="SMART" id="SM00028">
    <property type="entry name" value="TPR"/>
    <property type="match status" value="7"/>
</dbReference>
<dbReference type="Pfam" id="PF13424">
    <property type="entry name" value="TPR_12"/>
    <property type="match status" value="1"/>
</dbReference>
<keyword evidence="2 3" id="KW-0802">TPR repeat</keyword>
<dbReference type="EMBL" id="JBEHHI010000001">
    <property type="protein sequence ID" value="MEX5727866.1"/>
    <property type="molecule type" value="Genomic_DNA"/>
</dbReference>